<name>A0AAV0FI14_9ASTE</name>
<dbReference type="Proteomes" id="UP001152523">
    <property type="component" value="Unassembled WGS sequence"/>
</dbReference>
<evidence type="ECO:0000313" key="2">
    <source>
        <dbReference type="Proteomes" id="UP001152523"/>
    </source>
</evidence>
<reference evidence="1" key="1">
    <citation type="submission" date="2022-07" db="EMBL/GenBank/DDBJ databases">
        <authorList>
            <person name="Macas J."/>
            <person name="Novak P."/>
            <person name="Neumann P."/>
        </authorList>
    </citation>
    <scope>NUCLEOTIDE SEQUENCE</scope>
</reference>
<protein>
    <submittedName>
        <fullName evidence="1">Uncharacterized protein</fullName>
    </submittedName>
</protein>
<dbReference type="AlphaFoldDB" id="A0AAV0FI14"/>
<dbReference type="EMBL" id="CAMAPF010000984">
    <property type="protein sequence ID" value="CAH9135003.1"/>
    <property type="molecule type" value="Genomic_DNA"/>
</dbReference>
<comment type="caution">
    <text evidence="1">The sequence shown here is derived from an EMBL/GenBank/DDBJ whole genome shotgun (WGS) entry which is preliminary data.</text>
</comment>
<evidence type="ECO:0000313" key="1">
    <source>
        <dbReference type="EMBL" id="CAH9135003.1"/>
    </source>
</evidence>
<keyword evidence="2" id="KW-1185">Reference proteome</keyword>
<sequence>MHRSLVQRNNQLAPHCSFCGQTSKLHTEMIEDGRHGSYKLDFNFNSHPPNDIDHLPYLVQCTHDHRSLEKFCNLHTVAAGFEPWSIDPNFSPLDQLSYPCRFRHTFIKISTYEVKITYCIELKLM</sequence>
<organism evidence="1 2">
    <name type="scientific">Cuscuta epithymum</name>
    <dbReference type="NCBI Taxonomy" id="186058"/>
    <lineage>
        <taxon>Eukaryota</taxon>
        <taxon>Viridiplantae</taxon>
        <taxon>Streptophyta</taxon>
        <taxon>Embryophyta</taxon>
        <taxon>Tracheophyta</taxon>
        <taxon>Spermatophyta</taxon>
        <taxon>Magnoliopsida</taxon>
        <taxon>eudicotyledons</taxon>
        <taxon>Gunneridae</taxon>
        <taxon>Pentapetalae</taxon>
        <taxon>asterids</taxon>
        <taxon>lamiids</taxon>
        <taxon>Solanales</taxon>
        <taxon>Convolvulaceae</taxon>
        <taxon>Cuscuteae</taxon>
        <taxon>Cuscuta</taxon>
        <taxon>Cuscuta subgen. Cuscuta</taxon>
    </lineage>
</organism>
<gene>
    <name evidence="1" type="ORF">CEPIT_LOCUS34183</name>
</gene>
<accession>A0AAV0FI14</accession>
<proteinExistence type="predicted"/>